<dbReference type="AlphaFoldDB" id="A0A6J8A9I6"/>
<sequence>MVSQTGKLMDIIDKSALHLKYKAWCYLHRILPRITWPLLMYEVPLTKVESLERMFNRHLRKWLGVPNSFSSIAVIHSHEYPCLTWEFHQDKLEFICRILRFSIPVSLFDSRGQWYATCTFTETTYDCTSVDRTDLIVVDYSRKTIVFATAKVDDMMNGIWVCSQDNLRLTTHVSLSKGIIVATEIFVKGTLSRTSSENAKHVLNCFSCREPDGNNVEVLVNGRTEDSITYSYDADKCTHHKGECSPKECSCDANEFTRSFPSEMKDVVISYSCDMLFTDPFSHAKFSVLSTVVYNGTEFSAKNTSISLIKVADKIWNERFTVDGEIEITTGKNLKTKVSYRTIPDIILSSKCYSLF</sequence>
<dbReference type="OrthoDB" id="10534222at2759"/>
<protein>
    <submittedName>
        <fullName evidence="1">Uncharacterized protein</fullName>
    </submittedName>
</protein>
<dbReference type="Proteomes" id="UP000507470">
    <property type="component" value="Unassembled WGS sequence"/>
</dbReference>
<organism evidence="1 2">
    <name type="scientific">Mytilus coruscus</name>
    <name type="common">Sea mussel</name>
    <dbReference type="NCBI Taxonomy" id="42192"/>
    <lineage>
        <taxon>Eukaryota</taxon>
        <taxon>Metazoa</taxon>
        <taxon>Spiralia</taxon>
        <taxon>Lophotrochozoa</taxon>
        <taxon>Mollusca</taxon>
        <taxon>Bivalvia</taxon>
        <taxon>Autobranchia</taxon>
        <taxon>Pteriomorphia</taxon>
        <taxon>Mytilida</taxon>
        <taxon>Mytiloidea</taxon>
        <taxon>Mytilidae</taxon>
        <taxon>Mytilinae</taxon>
        <taxon>Mytilus</taxon>
    </lineage>
</organism>
<gene>
    <name evidence="1" type="ORF">MCOR_5094</name>
</gene>
<name>A0A6J8A9I6_MYTCO</name>
<proteinExistence type="predicted"/>
<evidence type="ECO:0000313" key="2">
    <source>
        <dbReference type="Proteomes" id="UP000507470"/>
    </source>
</evidence>
<evidence type="ECO:0000313" key="1">
    <source>
        <dbReference type="EMBL" id="CAC5363803.1"/>
    </source>
</evidence>
<keyword evidence="2" id="KW-1185">Reference proteome</keyword>
<dbReference type="EMBL" id="CACVKT020000909">
    <property type="protein sequence ID" value="CAC5363803.1"/>
    <property type="molecule type" value="Genomic_DNA"/>
</dbReference>
<accession>A0A6J8A9I6</accession>
<reference evidence="1 2" key="1">
    <citation type="submission" date="2020-06" db="EMBL/GenBank/DDBJ databases">
        <authorList>
            <person name="Li R."/>
            <person name="Bekaert M."/>
        </authorList>
    </citation>
    <scope>NUCLEOTIDE SEQUENCE [LARGE SCALE GENOMIC DNA]</scope>
    <source>
        <strain evidence="2">wild</strain>
    </source>
</reference>